<protein>
    <submittedName>
        <fullName evidence="7">RNA polymerase sigma-70 factor (ECF subfamily)</fullName>
    </submittedName>
</protein>
<evidence type="ECO:0000259" key="5">
    <source>
        <dbReference type="Pfam" id="PF04542"/>
    </source>
</evidence>
<keyword evidence="2" id="KW-0805">Transcription regulation</keyword>
<evidence type="ECO:0000256" key="4">
    <source>
        <dbReference type="ARBA" id="ARBA00023163"/>
    </source>
</evidence>
<dbReference type="OrthoDB" id="764811at2"/>
<name>A0A316A9Z8_9BACT</name>
<evidence type="ECO:0000313" key="8">
    <source>
        <dbReference type="Proteomes" id="UP000245880"/>
    </source>
</evidence>
<evidence type="ECO:0000259" key="6">
    <source>
        <dbReference type="Pfam" id="PF08281"/>
    </source>
</evidence>
<dbReference type="EMBL" id="QGDT01000017">
    <property type="protein sequence ID" value="PWJ54483.1"/>
    <property type="molecule type" value="Genomic_DNA"/>
</dbReference>
<dbReference type="AlphaFoldDB" id="A0A316A9Z8"/>
<dbReference type="Gene3D" id="1.10.1740.10">
    <property type="match status" value="1"/>
</dbReference>
<dbReference type="InterPro" id="IPR013324">
    <property type="entry name" value="RNA_pol_sigma_r3/r4-like"/>
</dbReference>
<dbReference type="PANTHER" id="PTHR43133">
    <property type="entry name" value="RNA POLYMERASE ECF-TYPE SIGMA FACTO"/>
    <property type="match status" value="1"/>
</dbReference>
<dbReference type="SUPFAM" id="SSF88659">
    <property type="entry name" value="Sigma3 and sigma4 domains of RNA polymerase sigma factors"/>
    <property type="match status" value="1"/>
</dbReference>
<evidence type="ECO:0000256" key="3">
    <source>
        <dbReference type="ARBA" id="ARBA00023082"/>
    </source>
</evidence>
<sequence>MRNLTDHQLFDKLCREGNFLAYRELFDRFWLKLYVTAKVRLQDEDEAKDCVQEVFISIWLKKDTLVIPDHVQAYLHTILKNKILNLLHQKTTTQRHLERYMQDLDLLVEPLESEMEYRELESLIAEEIDQMPQQMRRIFLMSRDEGLSGAQIAESLNLSHQTVRNQISTSLKRLRKRIMSFKNPY</sequence>
<dbReference type="GO" id="GO:0016987">
    <property type="term" value="F:sigma factor activity"/>
    <property type="evidence" value="ECO:0007669"/>
    <property type="project" value="UniProtKB-KW"/>
</dbReference>
<evidence type="ECO:0000256" key="1">
    <source>
        <dbReference type="ARBA" id="ARBA00010641"/>
    </source>
</evidence>
<gene>
    <name evidence="7" type="ORF">CLV98_11721</name>
</gene>
<dbReference type="InterPro" id="IPR039425">
    <property type="entry name" value="RNA_pol_sigma-70-like"/>
</dbReference>
<comment type="caution">
    <text evidence="7">The sequence shown here is derived from an EMBL/GenBank/DDBJ whole genome shotgun (WGS) entry which is preliminary data.</text>
</comment>
<proteinExistence type="inferred from homology"/>
<dbReference type="InterPro" id="IPR013249">
    <property type="entry name" value="RNA_pol_sigma70_r4_t2"/>
</dbReference>
<feature type="domain" description="RNA polymerase sigma factor 70 region 4 type 2" evidence="6">
    <location>
        <begin position="124"/>
        <end position="174"/>
    </location>
</feature>
<dbReference type="Proteomes" id="UP000245880">
    <property type="component" value="Unassembled WGS sequence"/>
</dbReference>
<dbReference type="InterPro" id="IPR036388">
    <property type="entry name" value="WH-like_DNA-bd_sf"/>
</dbReference>
<feature type="domain" description="RNA polymerase sigma-70 region 2" evidence="5">
    <location>
        <begin position="33"/>
        <end position="90"/>
    </location>
</feature>
<dbReference type="GO" id="GO:0006352">
    <property type="term" value="P:DNA-templated transcription initiation"/>
    <property type="evidence" value="ECO:0007669"/>
    <property type="project" value="InterPro"/>
</dbReference>
<dbReference type="InterPro" id="IPR014327">
    <property type="entry name" value="RNA_pol_sigma70_bacteroid"/>
</dbReference>
<comment type="similarity">
    <text evidence="1">Belongs to the sigma-70 factor family. ECF subfamily.</text>
</comment>
<keyword evidence="4" id="KW-0804">Transcription</keyword>
<evidence type="ECO:0000313" key="7">
    <source>
        <dbReference type="EMBL" id="PWJ54483.1"/>
    </source>
</evidence>
<dbReference type="InterPro" id="IPR013325">
    <property type="entry name" value="RNA_pol_sigma_r2"/>
</dbReference>
<dbReference type="Pfam" id="PF04542">
    <property type="entry name" value="Sigma70_r2"/>
    <property type="match status" value="1"/>
</dbReference>
<dbReference type="RefSeq" id="WP_158281304.1">
    <property type="nucleotide sequence ID" value="NZ_QGDT01000017.1"/>
</dbReference>
<keyword evidence="8" id="KW-1185">Reference proteome</keyword>
<dbReference type="InterPro" id="IPR014284">
    <property type="entry name" value="RNA_pol_sigma-70_dom"/>
</dbReference>
<accession>A0A316A9Z8</accession>
<keyword evidence="3" id="KW-0731">Sigma factor</keyword>
<evidence type="ECO:0000256" key="2">
    <source>
        <dbReference type="ARBA" id="ARBA00023015"/>
    </source>
</evidence>
<dbReference type="GO" id="GO:0003677">
    <property type="term" value="F:DNA binding"/>
    <property type="evidence" value="ECO:0007669"/>
    <property type="project" value="InterPro"/>
</dbReference>
<dbReference type="SUPFAM" id="SSF88946">
    <property type="entry name" value="Sigma2 domain of RNA polymerase sigma factors"/>
    <property type="match status" value="1"/>
</dbReference>
<dbReference type="Pfam" id="PF08281">
    <property type="entry name" value="Sigma70_r4_2"/>
    <property type="match status" value="1"/>
</dbReference>
<dbReference type="NCBIfam" id="TIGR02937">
    <property type="entry name" value="sigma70-ECF"/>
    <property type="match status" value="1"/>
</dbReference>
<dbReference type="NCBIfam" id="TIGR02985">
    <property type="entry name" value="Sig70_bacteroi1"/>
    <property type="match status" value="1"/>
</dbReference>
<dbReference type="PANTHER" id="PTHR43133:SF46">
    <property type="entry name" value="RNA POLYMERASE SIGMA-70 FACTOR ECF SUBFAMILY"/>
    <property type="match status" value="1"/>
</dbReference>
<organism evidence="7 8">
    <name type="scientific">Dyadobacter jejuensis</name>
    <dbReference type="NCBI Taxonomy" id="1082580"/>
    <lineage>
        <taxon>Bacteria</taxon>
        <taxon>Pseudomonadati</taxon>
        <taxon>Bacteroidota</taxon>
        <taxon>Cytophagia</taxon>
        <taxon>Cytophagales</taxon>
        <taxon>Spirosomataceae</taxon>
        <taxon>Dyadobacter</taxon>
    </lineage>
</organism>
<dbReference type="Gene3D" id="1.10.10.10">
    <property type="entry name" value="Winged helix-like DNA-binding domain superfamily/Winged helix DNA-binding domain"/>
    <property type="match status" value="1"/>
</dbReference>
<dbReference type="InterPro" id="IPR007627">
    <property type="entry name" value="RNA_pol_sigma70_r2"/>
</dbReference>
<reference evidence="7 8" key="1">
    <citation type="submission" date="2018-03" db="EMBL/GenBank/DDBJ databases">
        <title>Genomic Encyclopedia of Archaeal and Bacterial Type Strains, Phase II (KMG-II): from individual species to whole genera.</title>
        <authorList>
            <person name="Goeker M."/>
        </authorList>
    </citation>
    <scope>NUCLEOTIDE SEQUENCE [LARGE SCALE GENOMIC DNA]</scope>
    <source>
        <strain evidence="7 8">DSM 100346</strain>
    </source>
</reference>